<proteinExistence type="inferred from homology"/>
<comment type="function">
    <text evidence="2">Antitoxin component of a type II toxin-antitoxin (TA) system.</text>
</comment>
<dbReference type="InterPro" id="IPR006442">
    <property type="entry name" value="Antitoxin_Phd/YefM"/>
</dbReference>
<reference evidence="4" key="1">
    <citation type="submission" date="2016-10" db="EMBL/GenBank/DDBJ databases">
        <title>Comparative genomics uncovers the prolific and rare metabolic potential of the cyanobacterial genus Moorea.</title>
        <authorList>
            <person name="Leao T."/>
            <person name="Castelao G."/>
            <person name="Korobeynikov A."/>
            <person name="Monroe E.A."/>
            <person name="Podell S."/>
            <person name="Glukhov E."/>
            <person name="Allen E."/>
            <person name="Gerwick W.H."/>
            <person name="Gerwick L."/>
        </authorList>
    </citation>
    <scope>NUCLEOTIDE SEQUENCE [LARGE SCALE GENOMIC DNA]</scope>
    <source>
        <strain evidence="4">JHB</strain>
    </source>
</reference>
<dbReference type="Gene3D" id="6.10.250.330">
    <property type="match status" value="1"/>
</dbReference>
<dbReference type="NCBIfam" id="TIGR01552">
    <property type="entry name" value="phd_fam"/>
    <property type="match status" value="1"/>
</dbReference>
<dbReference type="InterPro" id="IPR051405">
    <property type="entry name" value="phD/YefM_antitoxin"/>
</dbReference>
<evidence type="ECO:0000256" key="2">
    <source>
        <dbReference type="RuleBase" id="RU362080"/>
    </source>
</evidence>
<dbReference type="PANTHER" id="PTHR33713">
    <property type="entry name" value="ANTITOXIN YAFN-RELATED"/>
    <property type="match status" value="1"/>
</dbReference>
<dbReference type="AlphaFoldDB" id="A0A1D9G6X0"/>
<name>A0A1D9G6X0_MOOP1</name>
<accession>A0A1D9G6X0</accession>
<gene>
    <name evidence="3" type="ORF">BJP36_29050</name>
</gene>
<dbReference type="Gene3D" id="3.40.1620.10">
    <property type="entry name" value="YefM-like domain"/>
    <property type="match status" value="1"/>
</dbReference>
<sequence>MKAITSNQAKQQLDELIERVILDVEPTILCNDQGKQAVLMSLDEFNSWQETLYLLSNPTNAEHLLKSIEQAKSGKKLIKELIDE</sequence>
<dbReference type="Proteomes" id="UP000176944">
    <property type="component" value="Chromosome"/>
</dbReference>
<evidence type="ECO:0000313" key="3">
    <source>
        <dbReference type="EMBL" id="AOY83366.1"/>
    </source>
</evidence>
<evidence type="ECO:0000313" key="4">
    <source>
        <dbReference type="Proteomes" id="UP000176944"/>
    </source>
</evidence>
<dbReference type="InterPro" id="IPR036165">
    <property type="entry name" value="YefM-like_sf"/>
</dbReference>
<organism evidence="3 4">
    <name type="scientific">Moorena producens (strain JHB)</name>
    <dbReference type="NCBI Taxonomy" id="1454205"/>
    <lineage>
        <taxon>Bacteria</taxon>
        <taxon>Bacillati</taxon>
        <taxon>Cyanobacteriota</taxon>
        <taxon>Cyanophyceae</taxon>
        <taxon>Coleofasciculales</taxon>
        <taxon>Coleofasciculaceae</taxon>
        <taxon>Moorena</taxon>
    </lineage>
</organism>
<dbReference type="EMBL" id="CP017708">
    <property type="protein sequence ID" value="AOY83366.1"/>
    <property type="molecule type" value="Genomic_DNA"/>
</dbReference>
<protein>
    <recommendedName>
        <fullName evidence="2">Antitoxin</fullName>
    </recommendedName>
</protein>
<evidence type="ECO:0000256" key="1">
    <source>
        <dbReference type="ARBA" id="ARBA00009981"/>
    </source>
</evidence>
<comment type="similarity">
    <text evidence="1 2">Belongs to the phD/YefM antitoxin family.</text>
</comment>
<dbReference type="PANTHER" id="PTHR33713:SF6">
    <property type="entry name" value="ANTITOXIN YEFM"/>
    <property type="match status" value="1"/>
</dbReference>
<dbReference type="SUPFAM" id="SSF143120">
    <property type="entry name" value="YefM-like"/>
    <property type="match status" value="1"/>
</dbReference>
<dbReference type="Pfam" id="PF02604">
    <property type="entry name" value="PhdYeFM_antitox"/>
    <property type="match status" value="1"/>
</dbReference>